<comment type="caution">
    <text evidence="1">The sequence shown here is derived from an EMBL/GenBank/DDBJ whole genome shotgun (WGS) entry which is preliminary data.</text>
</comment>
<sequence length="84" mass="9419">MISYHAIFWFGRLREEEAPATGWFSLRCEPKIRTGAFLIAGKEIHRLYHSKRLDVGQGPSGSFGVRAVKDQTKVKKKASNVSVA</sequence>
<name>A0A149U8J3_9PROT</name>
<organism evidence="1 2">
    <name type="scientific">Acetobacter tropicalis</name>
    <dbReference type="NCBI Taxonomy" id="104102"/>
    <lineage>
        <taxon>Bacteria</taxon>
        <taxon>Pseudomonadati</taxon>
        <taxon>Pseudomonadota</taxon>
        <taxon>Alphaproteobacteria</taxon>
        <taxon>Acetobacterales</taxon>
        <taxon>Acetobacteraceae</taxon>
        <taxon>Acetobacter</taxon>
    </lineage>
</organism>
<accession>A0A149U8J3</accession>
<reference evidence="1 2" key="1">
    <citation type="submission" date="2015-06" db="EMBL/GenBank/DDBJ databases">
        <title>Improved classification and identification of acetic acid bacteria using matrix-assisted laser desorption/ionization time-of-flight mass spectrometry; Gluconobacter nephelii and Gluconobacter uchimurae are later heterotypic synonyms of Gluconobacter japonicus and Gluconobacter oxydans, respectively.</title>
        <authorList>
            <person name="Li L."/>
            <person name="Cleenwerck I."/>
            <person name="De Vuyst L."/>
            <person name="Vandamme P."/>
        </authorList>
    </citation>
    <scope>NUCLEOTIDE SEQUENCE [LARGE SCALE GENOMIC DNA]</scope>
    <source>
        <strain evidence="1 2">LMG 1663</strain>
    </source>
</reference>
<dbReference type="EMBL" id="LHZT01000035">
    <property type="protein sequence ID" value="KXV61758.1"/>
    <property type="molecule type" value="Genomic_DNA"/>
</dbReference>
<gene>
    <name evidence="1" type="ORF">AD947_00235</name>
</gene>
<dbReference type="AlphaFoldDB" id="A0A149U8J3"/>
<evidence type="ECO:0000313" key="1">
    <source>
        <dbReference type="EMBL" id="KXV61758.1"/>
    </source>
</evidence>
<dbReference type="Proteomes" id="UP000075411">
    <property type="component" value="Unassembled WGS sequence"/>
</dbReference>
<evidence type="ECO:0000313" key="2">
    <source>
        <dbReference type="Proteomes" id="UP000075411"/>
    </source>
</evidence>
<proteinExistence type="predicted"/>
<protein>
    <submittedName>
        <fullName evidence="1">Uncharacterized protein</fullName>
    </submittedName>
</protein>
<dbReference type="PATRIC" id="fig|104102.12.peg.3841"/>